<dbReference type="PANTHER" id="PTHR10072">
    <property type="entry name" value="IRON-SULFUR CLUSTER ASSEMBLY PROTEIN"/>
    <property type="match status" value="1"/>
</dbReference>
<comment type="similarity">
    <text evidence="1">Belongs to the HesB/IscA family.</text>
</comment>
<dbReference type="InterPro" id="IPR016092">
    <property type="entry name" value="ATAP"/>
</dbReference>
<dbReference type="SUPFAM" id="SSF89360">
    <property type="entry name" value="HesB-like domain"/>
    <property type="match status" value="1"/>
</dbReference>
<dbReference type="GO" id="GO:0016226">
    <property type="term" value="P:iron-sulfur cluster assembly"/>
    <property type="evidence" value="ECO:0007669"/>
    <property type="project" value="InterPro"/>
</dbReference>
<keyword evidence="5" id="KW-1185">Reference proteome</keyword>
<dbReference type="GO" id="GO:0051537">
    <property type="term" value="F:2 iron, 2 sulfur cluster binding"/>
    <property type="evidence" value="ECO:0007669"/>
    <property type="project" value="TreeGrafter"/>
</dbReference>
<evidence type="ECO:0000313" key="4">
    <source>
        <dbReference type="EMBL" id="KAK9822785.1"/>
    </source>
</evidence>
<dbReference type="NCBIfam" id="TIGR00049">
    <property type="entry name" value="iron-sulfur cluster assembly accessory protein"/>
    <property type="match status" value="1"/>
</dbReference>
<dbReference type="Pfam" id="PF01521">
    <property type="entry name" value="Fe-S_biosyn"/>
    <property type="match status" value="1"/>
</dbReference>
<dbReference type="EMBL" id="JALJOS010000030">
    <property type="protein sequence ID" value="KAK9822785.1"/>
    <property type="molecule type" value="Genomic_DNA"/>
</dbReference>
<dbReference type="InterPro" id="IPR017870">
    <property type="entry name" value="FeS_cluster_insertion_CS"/>
</dbReference>
<accession>A0AAW1QNJ9</accession>
<feature type="domain" description="Core" evidence="3">
    <location>
        <begin position="24"/>
        <end position="123"/>
    </location>
</feature>
<comment type="caution">
    <text evidence="4">The sequence shown here is derived from an EMBL/GenBank/DDBJ whole genome shotgun (WGS) entry which is preliminary data.</text>
</comment>
<dbReference type="InterPro" id="IPR035903">
    <property type="entry name" value="HesB-like_dom_sf"/>
</dbReference>
<reference evidence="4 5" key="1">
    <citation type="journal article" date="2024" name="Nat. Commun.">
        <title>Phylogenomics reveals the evolutionary origins of lichenization in chlorophyte algae.</title>
        <authorList>
            <person name="Puginier C."/>
            <person name="Libourel C."/>
            <person name="Otte J."/>
            <person name="Skaloud P."/>
            <person name="Haon M."/>
            <person name="Grisel S."/>
            <person name="Petersen M."/>
            <person name="Berrin J.G."/>
            <person name="Delaux P.M."/>
            <person name="Dal Grande F."/>
            <person name="Keller J."/>
        </authorList>
    </citation>
    <scope>NUCLEOTIDE SEQUENCE [LARGE SCALE GENOMIC DNA]</scope>
    <source>
        <strain evidence="4 5">SAG 2145</strain>
    </source>
</reference>
<evidence type="ECO:0000313" key="5">
    <source>
        <dbReference type="Proteomes" id="UP001438707"/>
    </source>
</evidence>
<gene>
    <name evidence="4" type="ORF">WJX74_008823</name>
</gene>
<dbReference type="InterPro" id="IPR000361">
    <property type="entry name" value="ATAP_core_dom"/>
</dbReference>
<name>A0AAW1QNJ9_9CHLO</name>
<evidence type="ECO:0000256" key="1">
    <source>
        <dbReference type="ARBA" id="ARBA00006718"/>
    </source>
</evidence>
<protein>
    <recommendedName>
        <fullName evidence="3">Core domain-containing protein</fullName>
    </recommendedName>
</protein>
<organism evidence="4 5">
    <name type="scientific">Apatococcus lobatus</name>
    <dbReference type="NCBI Taxonomy" id="904363"/>
    <lineage>
        <taxon>Eukaryota</taxon>
        <taxon>Viridiplantae</taxon>
        <taxon>Chlorophyta</taxon>
        <taxon>core chlorophytes</taxon>
        <taxon>Trebouxiophyceae</taxon>
        <taxon>Chlorellales</taxon>
        <taxon>Chlorellaceae</taxon>
        <taxon>Apatococcus</taxon>
    </lineage>
</organism>
<dbReference type="GO" id="GO:0005739">
    <property type="term" value="C:mitochondrion"/>
    <property type="evidence" value="ECO:0007669"/>
    <property type="project" value="TreeGrafter"/>
</dbReference>
<evidence type="ECO:0000259" key="3">
    <source>
        <dbReference type="Pfam" id="PF01521"/>
    </source>
</evidence>
<dbReference type="Proteomes" id="UP001438707">
    <property type="component" value="Unassembled WGS sequence"/>
</dbReference>
<dbReference type="InterPro" id="IPR050322">
    <property type="entry name" value="Fe-S_cluster_asmbl/transfer"/>
</dbReference>
<comment type="function">
    <text evidence="2">Involved in the assembly of mitochondrial iron-sulfur proteins. Probably involved in the binding of an intermediate of Fe/S cluster assembly.</text>
</comment>
<dbReference type="PROSITE" id="PS01152">
    <property type="entry name" value="HESB"/>
    <property type="match status" value="1"/>
</dbReference>
<dbReference type="PANTHER" id="PTHR10072:SF41">
    <property type="entry name" value="IRON-SULFUR CLUSTER ASSEMBLY 1 HOMOLOG, MITOCHONDRIAL"/>
    <property type="match status" value="1"/>
</dbReference>
<dbReference type="AlphaFoldDB" id="A0AAW1QNJ9"/>
<dbReference type="Gene3D" id="2.60.300.12">
    <property type="entry name" value="HesB-like domain"/>
    <property type="match status" value="1"/>
</dbReference>
<evidence type="ECO:0000256" key="2">
    <source>
        <dbReference type="ARBA" id="ARBA00057984"/>
    </source>
</evidence>
<sequence length="127" mass="14039">MVQASLVAFAQAASRLARLRKAPITLSERAADRIRDLLGKRDKEYLRLGVKRRGCNGLAYTLNYADKMGKFDEVVEDHGVRVVIDAGAIMHVVGTNMDFVEDRLRSEFVFTNPNAKGSCGCGESFNT</sequence>
<dbReference type="FunFam" id="2.60.300.12:FF:000001">
    <property type="entry name" value="Iron-binding protein IscA"/>
    <property type="match status" value="1"/>
</dbReference>
<proteinExistence type="inferred from homology"/>